<protein>
    <submittedName>
        <fullName evidence="1">Uncharacterized protein</fullName>
    </submittedName>
</protein>
<sequence>MNQMHLIFNVLKNQVEIDFLYLQFIKGGINFFIPLKKDTLYTYMKRIKSQLLIMQILNKLK</sequence>
<evidence type="ECO:0000313" key="1">
    <source>
        <dbReference type="EMBL" id="ASX26797.1"/>
    </source>
</evidence>
<reference evidence="2" key="1">
    <citation type="submission" date="2016-06" db="EMBL/GenBank/DDBJ databases">
        <authorList>
            <person name="Chen W."/>
            <person name="Hasegawa D.K."/>
        </authorList>
    </citation>
    <scope>NUCLEOTIDE SEQUENCE [LARGE SCALE GENOMIC DNA]</scope>
    <source>
        <strain evidence="2">MEAM1</strain>
    </source>
</reference>
<reference evidence="1 2" key="2">
    <citation type="submission" date="2017-09" db="EMBL/GenBank/DDBJ databases">
        <title>The genome of whitefly Bemisia tabaci, a global crop pest, provides novel insights into virus transmission, host adaptation and insecticide resistance.</title>
        <authorList>
            <person name="Kaur N."/>
            <person name="Kliot A."/>
            <person name="Pinheiro P.V."/>
            <person name="Luan J."/>
            <person name="Zheng Y."/>
            <person name="Liu W."/>
            <person name="Sun H."/>
            <person name="Yang X."/>
            <person name="Xu Y."/>
            <person name="Luo Y."/>
            <person name="Kruse A."/>
            <person name="Fisher T.W."/>
            <person name="Nelson D.R."/>
            <person name="Elimelech M."/>
            <person name="MacCoss M."/>
            <person name="Johnson R."/>
            <person name="Cohen E."/>
            <person name="Hunter W.B."/>
            <person name="Brown J.K."/>
            <person name="Jander G."/>
            <person name="Cilia M."/>
            <person name="Douglas A.E."/>
            <person name="Ghanim M."/>
            <person name="Simmons A.M."/>
            <person name="Wintermantel W.M."/>
            <person name="Ling K.-S."/>
            <person name="Fei Z."/>
        </authorList>
    </citation>
    <scope>NUCLEOTIDE SEQUENCE [LARGE SCALE GENOMIC DNA]</scope>
    <source>
        <strain evidence="1 2">MEAM1</strain>
    </source>
</reference>
<accession>A0A249E0W8</accession>
<dbReference type="Proteomes" id="UP000216438">
    <property type="component" value="Chromosome"/>
</dbReference>
<gene>
    <name evidence="1" type="ORF">BA171_07245</name>
</gene>
<dbReference type="EMBL" id="CP016303">
    <property type="protein sequence ID" value="ASX26797.1"/>
    <property type="molecule type" value="Genomic_DNA"/>
</dbReference>
<dbReference type="AlphaFoldDB" id="A0A249E0W8"/>
<proteinExistence type="predicted"/>
<name>A0A249E0W8_9ENTR</name>
<organism evidence="1 2">
    <name type="scientific">Candidatus Hamiltonella defensa</name>
    <name type="common">Bemisia tabaci</name>
    <dbReference type="NCBI Taxonomy" id="672795"/>
    <lineage>
        <taxon>Bacteria</taxon>
        <taxon>Pseudomonadati</taxon>
        <taxon>Pseudomonadota</taxon>
        <taxon>Gammaproteobacteria</taxon>
        <taxon>Enterobacterales</taxon>
        <taxon>Enterobacteriaceae</taxon>
        <taxon>aphid secondary symbionts</taxon>
        <taxon>Candidatus Williamhamiltonella</taxon>
    </lineage>
</organism>
<evidence type="ECO:0000313" key="2">
    <source>
        <dbReference type="Proteomes" id="UP000216438"/>
    </source>
</evidence>